<evidence type="ECO:0000256" key="2">
    <source>
        <dbReference type="PROSITE-ProRule" id="PRU00703"/>
    </source>
</evidence>
<dbReference type="eggNOG" id="COG0517">
    <property type="taxonomic scope" value="Bacteria"/>
</dbReference>
<dbReference type="CDD" id="cd04617">
    <property type="entry name" value="CBS_pair_CcpN"/>
    <property type="match status" value="1"/>
</dbReference>
<dbReference type="Gene3D" id="1.10.10.10">
    <property type="entry name" value="Winged helix-like DNA-binding domain superfamily/Winged helix DNA-binding domain"/>
    <property type="match status" value="1"/>
</dbReference>
<feature type="domain" description="CBS" evidence="3">
    <location>
        <begin position="75"/>
        <end position="136"/>
    </location>
</feature>
<proteinExistence type="predicted"/>
<organism evidence="4 5">
    <name type="scientific">Ilyobacter polytropus (strain ATCC 51220 / DSM 2926 / LMG 16218 / CuHBu1)</name>
    <dbReference type="NCBI Taxonomy" id="572544"/>
    <lineage>
        <taxon>Bacteria</taxon>
        <taxon>Fusobacteriati</taxon>
        <taxon>Fusobacteriota</taxon>
        <taxon>Fusobacteriia</taxon>
        <taxon>Fusobacteriales</taxon>
        <taxon>Fusobacteriaceae</taxon>
        <taxon>Ilyobacter</taxon>
    </lineage>
</organism>
<dbReference type="InterPro" id="IPR036390">
    <property type="entry name" value="WH_DNA-bd_sf"/>
</dbReference>
<dbReference type="OrthoDB" id="9793615at2"/>
<dbReference type="AlphaFoldDB" id="E3H983"/>
<dbReference type="SMART" id="SM00116">
    <property type="entry name" value="CBS"/>
    <property type="match status" value="2"/>
</dbReference>
<dbReference type="EMBL" id="CP002281">
    <property type="protein sequence ID" value="ADO82782.1"/>
    <property type="molecule type" value="Genomic_DNA"/>
</dbReference>
<dbReference type="InterPro" id="IPR051462">
    <property type="entry name" value="CBS_domain-containing"/>
</dbReference>
<dbReference type="SUPFAM" id="SSF46785">
    <property type="entry name" value="Winged helix' DNA-binding domain"/>
    <property type="match status" value="1"/>
</dbReference>
<keyword evidence="1" id="KW-0677">Repeat</keyword>
<feature type="domain" description="CBS" evidence="3">
    <location>
        <begin position="142"/>
        <end position="208"/>
    </location>
</feature>
<dbReference type="InterPro" id="IPR013196">
    <property type="entry name" value="HTH_11"/>
</dbReference>
<dbReference type="InterPro" id="IPR016842">
    <property type="entry name" value="UCP026546_HTH-CBS"/>
</dbReference>
<dbReference type="HOGENOM" id="CLU_090663_1_0_0"/>
<dbReference type="eggNOG" id="COG2345">
    <property type="taxonomic scope" value="Bacteria"/>
</dbReference>
<gene>
    <name evidence="4" type="ordered locus">Ilyop_1001</name>
</gene>
<dbReference type="Gene3D" id="3.10.580.10">
    <property type="entry name" value="CBS-domain"/>
    <property type="match status" value="1"/>
</dbReference>
<dbReference type="KEGG" id="ipo:Ilyop_1001"/>
<dbReference type="PROSITE" id="PS51371">
    <property type="entry name" value="CBS"/>
    <property type="match status" value="2"/>
</dbReference>
<evidence type="ECO:0000256" key="1">
    <source>
        <dbReference type="ARBA" id="ARBA00022737"/>
    </source>
</evidence>
<sequence>MDYTERQRKIIDIVKKRGPITGDEIGKILELTRGALRTDFSILTKNKILNSKPRKGYTYLGEGNTSGNKLGDKQVKTYMGVPSVLTEESTVYEAIVSLFLKDTGSLLIVKDGYLSGIVSRKDLLKHVMGGKENHKSPIGMIMTRMPNIIVCLPTDSIHSAAEKMVEHEIDSIPVVEEDIQDKKTRYKVLGKISKTTITRIFVDEFKKK</sequence>
<accession>E3H983</accession>
<evidence type="ECO:0000313" key="5">
    <source>
        <dbReference type="Proteomes" id="UP000006875"/>
    </source>
</evidence>
<keyword evidence="2" id="KW-0129">CBS domain</keyword>
<dbReference type="PIRSF" id="PIRSF026546">
    <property type="entry name" value="UCP026546_CBS_YqzB"/>
    <property type="match status" value="1"/>
</dbReference>
<dbReference type="PANTHER" id="PTHR48108:SF32">
    <property type="entry name" value="TRANSCRIPTIONAL REPRESSOR CCPN"/>
    <property type="match status" value="1"/>
</dbReference>
<evidence type="ECO:0000259" key="3">
    <source>
        <dbReference type="PROSITE" id="PS51371"/>
    </source>
</evidence>
<dbReference type="InterPro" id="IPR036388">
    <property type="entry name" value="WH-like_DNA-bd_sf"/>
</dbReference>
<dbReference type="InterPro" id="IPR000644">
    <property type="entry name" value="CBS_dom"/>
</dbReference>
<evidence type="ECO:0000313" key="4">
    <source>
        <dbReference type="EMBL" id="ADO82782.1"/>
    </source>
</evidence>
<dbReference type="Pfam" id="PF00571">
    <property type="entry name" value="CBS"/>
    <property type="match status" value="2"/>
</dbReference>
<dbReference type="PANTHER" id="PTHR48108">
    <property type="entry name" value="CBS DOMAIN-CONTAINING PROTEIN CBSX2, CHLOROPLASTIC"/>
    <property type="match status" value="1"/>
</dbReference>
<dbReference type="InterPro" id="IPR046342">
    <property type="entry name" value="CBS_dom_sf"/>
</dbReference>
<name>E3H983_ILYPC</name>
<keyword evidence="5" id="KW-1185">Reference proteome</keyword>
<protein>
    <submittedName>
        <fullName evidence="4">CBS domain containing protein</fullName>
    </submittedName>
</protein>
<dbReference type="SUPFAM" id="SSF54631">
    <property type="entry name" value="CBS-domain pair"/>
    <property type="match status" value="1"/>
</dbReference>
<reference evidence="4 5" key="1">
    <citation type="journal article" date="2010" name="Stand. Genomic Sci.">
        <title>Complete genome sequence of Ilyobacter polytropus type strain (CuHbu1).</title>
        <authorList>
            <person name="Sikorski J."/>
            <person name="Chertkov O."/>
            <person name="Lapidus A."/>
            <person name="Nolan M."/>
            <person name="Lucas S."/>
            <person name="Del Rio T.G."/>
            <person name="Tice H."/>
            <person name="Cheng J.F."/>
            <person name="Tapia R."/>
            <person name="Han C."/>
            <person name="Goodwin L."/>
            <person name="Pitluck S."/>
            <person name="Liolios K."/>
            <person name="Ivanova N."/>
            <person name="Mavromatis K."/>
            <person name="Mikhailova N."/>
            <person name="Pati A."/>
            <person name="Chen A."/>
            <person name="Palaniappan K."/>
            <person name="Land M."/>
            <person name="Hauser L."/>
            <person name="Chang Y.J."/>
            <person name="Jeffries C.D."/>
            <person name="Brambilla E."/>
            <person name="Yasawong M."/>
            <person name="Rohde M."/>
            <person name="Pukall R."/>
            <person name="Spring S."/>
            <person name="Goker M."/>
            <person name="Woyke T."/>
            <person name="Bristow J."/>
            <person name="Eisen J.A."/>
            <person name="Markowitz V."/>
            <person name="Hugenholtz P."/>
            <person name="Kyrpides N.C."/>
            <person name="Klenk H.P."/>
        </authorList>
    </citation>
    <scope>NUCLEOTIDE SEQUENCE [LARGE SCALE GENOMIC DNA]</scope>
    <source>
        <strain evidence="5">ATCC 51220 / DSM 2926 / LMG 16218 / CuHBu1</strain>
    </source>
</reference>
<dbReference type="Proteomes" id="UP000006875">
    <property type="component" value="Chromosome"/>
</dbReference>
<dbReference type="Pfam" id="PF08279">
    <property type="entry name" value="HTH_11"/>
    <property type="match status" value="1"/>
</dbReference>
<dbReference type="RefSeq" id="WP_013387450.1">
    <property type="nucleotide sequence ID" value="NC_014632.1"/>
</dbReference>
<dbReference type="STRING" id="572544.Ilyop_1001"/>